<evidence type="ECO:0000313" key="3">
    <source>
        <dbReference type="EMBL" id="KAF4390552.1"/>
    </source>
</evidence>
<feature type="region of interest" description="Disordered" evidence="1">
    <location>
        <begin position="34"/>
        <end position="54"/>
    </location>
</feature>
<sequence length="209" mass="23451">MMRRQQDQQSGVLYELSSLVLNILRSPPSPIPFSDQLPEMPPTRRLSPTSSSSAASQISPAGFASLLLGISLALMLCGSVTFFIGFILMPWVLGLVMVFYVAGIVSSLSMLGRSIFCYAMGPSQPRKEIPEYAFVDSCEEFLLWNRRKPFDYELGYLPCMESIVKRMRRILMRSEVIESSSSSSRTVDNQSSNQILLNYVDTTSFVKFK</sequence>
<comment type="caution">
    <text evidence="3">The sequence shown here is derived from an EMBL/GenBank/DDBJ whole genome shotgun (WGS) entry which is preliminary data.</text>
</comment>
<dbReference type="AlphaFoldDB" id="A0A7J6H5G7"/>
<reference evidence="3 4" key="1">
    <citation type="journal article" date="2020" name="bioRxiv">
        <title>Sequence and annotation of 42 cannabis genomes reveals extensive copy number variation in cannabinoid synthesis and pathogen resistance genes.</title>
        <authorList>
            <person name="Mckernan K.J."/>
            <person name="Helbert Y."/>
            <person name="Kane L.T."/>
            <person name="Ebling H."/>
            <person name="Zhang L."/>
            <person name="Liu B."/>
            <person name="Eaton Z."/>
            <person name="Mclaughlin S."/>
            <person name="Kingan S."/>
            <person name="Baybayan P."/>
            <person name="Concepcion G."/>
            <person name="Jordan M."/>
            <person name="Riva A."/>
            <person name="Barbazuk W."/>
            <person name="Harkins T."/>
        </authorList>
    </citation>
    <scope>NUCLEOTIDE SEQUENCE [LARGE SCALE GENOMIC DNA]</scope>
    <source>
        <strain evidence="4">cv. Jamaican Lion 4</strain>
        <tissue evidence="3">Leaf</tissue>
    </source>
</reference>
<protein>
    <submittedName>
        <fullName evidence="3">Uncharacterized protein</fullName>
    </submittedName>
</protein>
<feature type="transmembrane region" description="Helical" evidence="2">
    <location>
        <begin position="97"/>
        <end position="119"/>
    </location>
</feature>
<organism evidence="3 4">
    <name type="scientific">Cannabis sativa</name>
    <name type="common">Hemp</name>
    <name type="synonym">Marijuana</name>
    <dbReference type="NCBI Taxonomy" id="3483"/>
    <lineage>
        <taxon>Eukaryota</taxon>
        <taxon>Viridiplantae</taxon>
        <taxon>Streptophyta</taxon>
        <taxon>Embryophyta</taxon>
        <taxon>Tracheophyta</taxon>
        <taxon>Spermatophyta</taxon>
        <taxon>Magnoliopsida</taxon>
        <taxon>eudicotyledons</taxon>
        <taxon>Gunneridae</taxon>
        <taxon>Pentapetalae</taxon>
        <taxon>rosids</taxon>
        <taxon>fabids</taxon>
        <taxon>Rosales</taxon>
        <taxon>Cannabaceae</taxon>
        <taxon>Cannabis</taxon>
    </lineage>
</organism>
<keyword evidence="2" id="KW-0812">Transmembrane</keyword>
<gene>
    <name evidence="3" type="ORF">F8388_006049</name>
</gene>
<dbReference type="PANTHER" id="PTHR34781">
    <property type="entry name" value="TRANSMEMBRANE PROTEIN"/>
    <property type="match status" value="1"/>
</dbReference>
<proteinExistence type="predicted"/>
<accession>A0A7J6H5G7</accession>
<keyword evidence="2" id="KW-0472">Membrane</keyword>
<evidence type="ECO:0000313" key="4">
    <source>
        <dbReference type="Proteomes" id="UP000525078"/>
    </source>
</evidence>
<dbReference type="PANTHER" id="PTHR34781:SF2">
    <property type="entry name" value="TRANSMEMBRANE PROTEIN"/>
    <property type="match status" value="1"/>
</dbReference>
<evidence type="ECO:0000256" key="2">
    <source>
        <dbReference type="SAM" id="Phobius"/>
    </source>
</evidence>
<name>A0A7J6H5G7_CANSA</name>
<feature type="transmembrane region" description="Helical" evidence="2">
    <location>
        <begin position="66"/>
        <end position="91"/>
    </location>
</feature>
<evidence type="ECO:0000256" key="1">
    <source>
        <dbReference type="SAM" id="MobiDB-lite"/>
    </source>
</evidence>
<keyword evidence="2" id="KW-1133">Transmembrane helix</keyword>
<dbReference type="EMBL" id="JAATIP010000028">
    <property type="protein sequence ID" value="KAF4390552.1"/>
    <property type="molecule type" value="Genomic_DNA"/>
</dbReference>
<dbReference type="Proteomes" id="UP000525078">
    <property type="component" value="Unassembled WGS sequence"/>
</dbReference>